<dbReference type="InterPro" id="IPR046341">
    <property type="entry name" value="SET_dom_sf"/>
</dbReference>
<dbReference type="GO" id="GO:0003682">
    <property type="term" value="F:chromatin binding"/>
    <property type="evidence" value="ECO:0007669"/>
    <property type="project" value="TreeGrafter"/>
</dbReference>
<dbReference type="SUPFAM" id="SSF82199">
    <property type="entry name" value="SET domain"/>
    <property type="match status" value="1"/>
</dbReference>
<dbReference type="GO" id="GO:0046976">
    <property type="term" value="F:histone H3K27 methyltransferase activity"/>
    <property type="evidence" value="ECO:0007669"/>
    <property type="project" value="TreeGrafter"/>
</dbReference>
<reference evidence="4 5" key="1">
    <citation type="submission" date="2019-01" db="EMBL/GenBank/DDBJ databases">
        <title>Genome sequencing of the rare red list fungi Fomitopsis rosea.</title>
        <authorList>
            <person name="Buettner E."/>
            <person name="Kellner H."/>
        </authorList>
    </citation>
    <scope>NUCLEOTIDE SEQUENCE [LARGE SCALE GENOMIC DNA]</scope>
    <source>
        <strain evidence="4 5">DSM 105464</strain>
    </source>
</reference>
<gene>
    <name evidence="4" type="ORF">EVJ58_g4096</name>
</gene>
<evidence type="ECO:0000256" key="1">
    <source>
        <dbReference type="ARBA" id="ARBA00023015"/>
    </source>
</evidence>
<dbReference type="GO" id="GO:0031507">
    <property type="term" value="P:heterochromatin formation"/>
    <property type="evidence" value="ECO:0007669"/>
    <property type="project" value="TreeGrafter"/>
</dbReference>
<evidence type="ECO:0000313" key="4">
    <source>
        <dbReference type="EMBL" id="TFY62080.1"/>
    </source>
</evidence>
<dbReference type="SMART" id="SM00317">
    <property type="entry name" value="SET"/>
    <property type="match status" value="1"/>
</dbReference>
<dbReference type="InterPro" id="IPR001214">
    <property type="entry name" value="SET_dom"/>
</dbReference>
<proteinExistence type="predicted"/>
<name>A0A4Y9YJA9_9APHY</name>
<dbReference type="Pfam" id="PF00856">
    <property type="entry name" value="SET"/>
    <property type="match status" value="1"/>
</dbReference>
<evidence type="ECO:0000256" key="2">
    <source>
        <dbReference type="ARBA" id="ARBA00023163"/>
    </source>
</evidence>
<dbReference type="Gene3D" id="2.170.270.10">
    <property type="entry name" value="SET domain"/>
    <property type="match status" value="1"/>
</dbReference>
<organism evidence="4 5">
    <name type="scientific">Rhodofomes roseus</name>
    <dbReference type="NCBI Taxonomy" id="34475"/>
    <lineage>
        <taxon>Eukaryota</taxon>
        <taxon>Fungi</taxon>
        <taxon>Dikarya</taxon>
        <taxon>Basidiomycota</taxon>
        <taxon>Agaricomycotina</taxon>
        <taxon>Agaricomycetes</taxon>
        <taxon>Polyporales</taxon>
        <taxon>Rhodofomes</taxon>
    </lineage>
</organism>
<dbReference type="InterPro" id="IPR045318">
    <property type="entry name" value="EZH1/2-like"/>
</dbReference>
<dbReference type="EMBL" id="SEKV01000181">
    <property type="protein sequence ID" value="TFY62080.1"/>
    <property type="molecule type" value="Genomic_DNA"/>
</dbReference>
<dbReference type="PANTHER" id="PTHR45747">
    <property type="entry name" value="HISTONE-LYSINE N-METHYLTRANSFERASE E(Z)"/>
    <property type="match status" value="1"/>
</dbReference>
<comment type="caution">
    <text evidence="4">The sequence shown here is derived from an EMBL/GenBank/DDBJ whole genome shotgun (WGS) entry which is preliminary data.</text>
</comment>
<dbReference type="AlphaFoldDB" id="A0A4Y9YJA9"/>
<keyword evidence="1" id="KW-0805">Transcription regulation</keyword>
<dbReference type="Proteomes" id="UP000298390">
    <property type="component" value="Unassembled WGS sequence"/>
</dbReference>
<dbReference type="PROSITE" id="PS50280">
    <property type="entry name" value="SET"/>
    <property type="match status" value="1"/>
</dbReference>
<accession>A0A4Y9YJA9</accession>
<feature type="domain" description="SET" evidence="3">
    <location>
        <begin position="282"/>
        <end position="408"/>
    </location>
</feature>
<dbReference type="STRING" id="34475.A0A4Y9YJA9"/>
<dbReference type="PANTHER" id="PTHR45747:SF4">
    <property type="entry name" value="HISTONE-LYSINE N-METHYLTRANSFERASE E(Z)"/>
    <property type="match status" value="1"/>
</dbReference>
<keyword evidence="2" id="KW-0804">Transcription</keyword>
<sequence length="419" mass="48569">MEGPLIDDTRRLDDEDTYDAEQQVAQQSRAIAERLLAQENERNTVVEVYRDAWRDFYNWEPEPCSSLIRSLAPAHIEWDEVTAVPLDIPAESMVVDEVVTSLFRVFDLERDRLTVLDEEFIRTPDFAPHPKYEACTPTMHIIKSDEETDWLRFITYAGDPGFAEQDLLRDHKRYNWQDGIRDPDADLIGLEAIHRLEGRSLSYDTVDAHSVLPRLLGHNGLIWRMSHRDLWHWPELPELLHVPLDDHTLKTQVNEKGRRHQCPNTHLQQATYPVCSIDMQAVCNEILTVSAQQLIVKNGQHGQGTFANVDIGKDTVIGEYIAELFPNELSHFLHALFTHRHLNYTFNVNVRDVLDAAWVGNETRYMNHAKGKAENITAHMKWVDGELRIAFSSTKRIKKGNELLFDYGTEYWKDHEQEP</sequence>
<evidence type="ECO:0000313" key="5">
    <source>
        <dbReference type="Proteomes" id="UP000298390"/>
    </source>
</evidence>
<dbReference type="GO" id="GO:0035098">
    <property type="term" value="C:ESC/E(Z) complex"/>
    <property type="evidence" value="ECO:0007669"/>
    <property type="project" value="TreeGrafter"/>
</dbReference>
<protein>
    <recommendedName>
        <fullName evidence="3">SET domain-containing protein</fullName>
    </recommendedName>
</protein>
<evidence type="ECO:0000259" key="3">
    <source>
        <dbReference type="PROSITE" id="PS50280"/>
    </source>
</evidence>